<evidence type="ECO:0000256" key="2">
    <source>
        <dbReference type="ARBA" id="ARBA00010157"/>
    </source>
</evidence>
<sequence>MMKRAGAFAMARPKLTIALWAAVTLVLVVQGLSFAGRISPSSIDVPGTSSEKAQRVAAKYFGIEASIPVLLEGPRAQLDAEGRRLVRQLRLRKDYRVLSPWDRGAKLPELRPRKDAALVLVVAGTDDAFAGTAGHTVRRQVAAEVRSPVRASVTGFSTVGGDLKDASLSAAHEAELVAIPVLLIVLLLVFRSPIAALIPGLFGLAAVESGFGAVGLIALIHPITDVATALTSMMGLALGVDYSLLLVSRFREELAHGAEPAAAARTAQGSAGRTVLFAGATLVVAMGVAALLSPGDFLLSAAVSVATVAVISMGGAFLVVPAILALLGHRIDLWRIGGIPRDDGNWASMARFVQRRPVILGGLALLPLLALSVPALGLDTGPPDVRTLPKNAQARIDSQRTIDVLGPGWGAPFEVFVTDPSGPVTTASRLRAMERWQRRIARLPSVQTVIGPGAIASREPALLDADRSVGRTQRALKNSRVQARKLSGGLAQARGGVASLRGGLRDARGASDQLGSGAGQGSAGAARLADALTRARSGARQLRAGILRARDGAGKLSAALTRAQTGSRQLTSGLAKARRGARQLAGGSGQLAAGLRAGQQDLDKLTGAASDAQAETAELLKALSSMTLGRADPRYRAALESAGKLSAFATGKDPRDGQQLDPAYPGLSAALQQASGQLTQAADAAAKLQAGADQLQAGLQKLKNGSGALTTGLAKVDTGASQLEGGLDRIAAETGTLPTGLSQLAAGADKLAAGLSRLERGNRQLAAGLANGNARSATLQSGLAQARKRTADAASGGAGQNRQLEQLQDRSPRLLDSGYFVLAALDGASAGARTQAGYSVNLQGGGQAARITIIPKYGINTPQTTALNRRLQQELPSLERSTRASADLGGVAAQITDYQRILGARLPILVIALSLVMFLVLVLILRALVLPLISVVLNVLTVGASFGMVALLFQGDNPTLGGPGWADILSLLGTFTIVFGLSLDYQVFILTRMREAFTDSGDLGDAITFAIDRTGRVVTGAAAIMGGVFIAFTTTDLTIIKQTGVGLAAAVIIDATLVRMVLLPAAMRLAGRSTFWLPAWLDRLLPELDVDGVAQPQRTLAVKPA</sequence>
<evidence type="ECO:0000256" key="1">
    <source>
        <dbReference type="ARBA" id="ARBA00004651"/>
    </source>
</evidence>
<feature type="domain" description="Membrane transport protein MMPL" evidence="8">
    <location>
        <begin position="846"/>
        <end position="1077"/>
    </location>
</feature>
<feature type="transmembrane region" description="Helical" evidence="7">
    <location>
        <begin position="965"/>
        <end position="985"/>
    </location>
</feature>
<dbReference type="NCBIfam" id="TIGR03057">
    <property type="entry name" value="xxxLxxG_by_4"/>
    <property type="match status" value="1"/>
</dbReference>
<name>A0AAU7AQJ3_9ACTN</name>
<evidence type="ECO:0000256" key="6">
    <source>
        <dbReference type="ARBA" id="ARBA00023136"/>
    </source>
</evidence>
<gene>
    <name evidence="9" type="primary">smc_2</name>
    <name evidence="9" type="ORF">DSM112329_00738</name>
</gene>
<feature type="transmembrane region" description="Helical" evidence="7">
    <location>
        <begin position="201"/>
        <end position="220"/>
    </location>
</feature>
<feature type="transmembrane region" description="Helical" evidence="7">
    <location>
        <begin position="1046"/>
        <end position="1066"/>
    </location>
</feature>
<accession>A0AAU7AQJ3</accession>
<evidence type="ECO:0000256" key="3">
    <source>
        <dbReference type="ARBA" id="ARBA00022475"/>
    </source>
</evidence>
<dbReference type="KEGG" id="parq:DSM112329_00738"/>
<keyword evidence="5 7" id="KW-1133">Transmembrane helix</keyword>
<dbReference type="RefSeq" id="WP_354700460.1">
    <property type="nucleotide sequence ID" value="NZ_CP114014.1"/>
</dbReference>
<feature type="transmembrane region" description="Helical" evidence="7">
    <location>
        <begin position="358"/>
        <end position="378"/>
    </location>
</feature>
<dbReference type="Pfam" id="PF03176">
    <property type="entry name" value="MMPL"/>
    <property type="match status" value="2"/>
</dbReference>
<feature type="transmembrane region" description="Helical" evidence="7">
    <location>
        <begin position="176"/>
        <end position="194"/>
    </location>
</feature>
<dbReference type="InterPro" id="IPR023908">
    <property type="entry name" value="xxxLxxG_rpt"/>
</dbReference>
<feature type="transmembrane region" description="Helical" evidence="7">
    <location>
        <begin position="275"/>
        <end position="292"/>
    </location>
</feature>
<feature type="transmembrane region" description="Helical" evidence="7">
    <location>
        <begin position="1017"/>
        <end position="1040"/>
    </location>
</feature>
<feature type="transmembrane region" description="Helical" evidence="7">
    <location>
        <begin position="906"/>
        <end position="925"/>
    </location>
</feature>
<feature type="transmembrane region" description="Helical" evidence="7">
    <location>
        <begin position="298"/>
        <end position="327"/>
    </location>
</feature>
<feature type="transmembrane region" description="Helical" evidence="7">
    <location>
        <begin position="226"/>
        <end position="247"/>
    </location>
</feature>
<keyword evidence="6 7" id="KW-0472">Membrane</keyword>
<dbReference type="InterPro" id="IPR004869">
    <property type="entry name" value="MMPL_dom"/>
</dbReference>
<dbReference type="EMBL" id="CP114014">
    <property type="protein sequence ID" value="XAY03912.1"/>
    <property type="molecule type" value="Genomic_DNA"/>
</dbReference>
<dbReference type="SUPFAM" id="SSF82866">
    <property type="entry name" value="Multidrug efflux transporter AcrB transmembrane domain"/>
    <property type="match status" value="2"/>
</dbReference>
<dbReference type="AlphaFoldDB" id="A0AAU7AQJ3"/>
<feature type="domain" description="Membrane transport protein MMPL" evidence="8">
    <location>
        <begin position="120"/>
        <end position="358"/>
    </location>
</feature>
<proteinExistence type="inferred from homology"/>
<protein>
    <submittedName>
        <fullName evidence="9">Chromosome partition protein Smc</fullName>
    </submittedName>
</protein>
<reference evidence="9" key="1">
    <citation type="submission" date="2022-12" db="EMBL/GenBank/DDBJ databases">
        <title>Paraconexibacter alkalitolerans sp. nov. and Baekduia alba sp. nov., isolated from soil and emended description of the genera Paraconexibacter (Chun et al., 2020) and Baekduia (An et al., 2020).</title>
        <authorList>
            <person name="Vieira S."/>
            <person name="Huber K.J."/>
            <person name="Geppert A."/>
            <person name="Wolf J."/>
            <person name="Neumann-Schaal M."/>
            <person name="Muesken M."/>
            <person name="Overmann J."/>
        </authorList>
    </citation>
    <scope>NUCLEOTIDE SEQUENCE</scope>
    <source>
        <strain evidence="9">AEG42_29</strain>
    </source>
</reference>
<evidence type="ECO:0000256" key="5">
    <source>
        <dbReference type="ARBA" id="ARBA00022989"/>
    </source>
</evidence>
<evidence type="ECO:0000259" key="8">
    <source>
        <dbReference type="Pfam" id="PF03176"/>
    </source>
</evidence>
<comment type="subcellular location">
    <subcellularLocation>
        <location evidence="1">Cell membrane</location>
        <topology evidence="1">Multi-pass membrane protein</topology>
    </subcellularLocation>
</comment>
<evidence type="ECO:0000256" key="4">
    <source>
        <dbReference type="ARBA" id="ARBA00022692"/>
    </source>
</evidence>
<organism evidence="9">
    <name type="scientific">Paraconexibacter sp. AEG42_29</name>
    <dbReference type="NCBI Taxonomy" id="2997339"/>
    <lineage>
        <taxon>Bacteria</taxon>
        <taxon>Bacillati</taxon>
        <taxon>Actinomycetota</taxon>
        <taxon>Thermoleophilia</taxon>
        <taxon>Solirubrobacterales</taxon>
        <taxon>Paraconexibacteraceae</taxon>
        <taxon>Paraconexibacter</taxon>
    </lineage>
</organism>
<evidence type="ECO:0000256" key="7">
    <source>
        <dbReference type="SAM" id="Phobius"/>
    </source>
</evidence>
<keyword evidence="3" id="KW-1003">Cell membrane</keyword>
<dbReference type="GO" id="GO:0005886">
    <property type="term" value="C:plasma membrane"/>
    <property type="evidence" value="ECO:0007669"/>
    <property type="project" value="UniProtKB-SubCell"/>
</dbReference>
<feature type="transmembrane region" description="Helical" evidence="7">
    <location>
        <begin position="932"/>
        <end position="953"/>
    </location>
</feature>
<dbReference type="InterPro" id="IPR050545">
    <property type="entry name" value="Mycobact_MmpL"/>
</dbReference>
<dbReference type="Gene3D" id="1.20.1640.10">
    <property type="entry name" value="Multidrug efflux transporter AcrB transmembrane domain"/>
    <property type="match status" value="2"/>
</dbReference>
<keyword evidence="4 7" id="KW-0812">Transmembrane</keyword>
<evidence type="ECO:0000313" key="9">
    <source>
        <dbReference type="EMBL" id="XAY03912.1"/>
    </source>
</evidence>
<dbReference type="PANTHER" id="PTHR33406">
    <property type="entry name" value="MEMBRANE PROTEIN MJ1562-RELATED"/>
    <property type="match status" value="1"/>
</dbReference>
<dbReference type="PANTHER" id="PTHR33406:SF11">
    <property type="entry name" value="MEMBRANE PROTEIN SCO6666-RELATED"/>
    <property type="match status" value="1"/>
</dbReference>
<comment type="similarity">
    <text evidence="2">Belongs to the resistance-nodulation-cell division (RND) (TC 2.A.6) family. MmpL subfamily.</text>
</comment>